<evidence type="ECO:0000313" key="4">
    <source>
        <dbReference type="Proteomes" id="UP000738431"/>
    </source>
</evidence>
<protein>
    <submittedName>
        <fullName evidence="3">ABC transporter substrate-binding protein</fullName>
    </submittedName>
</protein>
<dbReference type="RefSeq" id="WP_221033131.1">
    <property type="nucleotide sequence ID" value="NZ_CP139781.1"/>
</dbReference>
<dbReference type="SUPFAM" id="SSF53850">
    <property type="entry name" value="Periplasmic binding protein-like II"/>
    <property type="match status" value="1"/>
</dbReference>
<dbReference type="EMBL" id="CP139781">
    <property type="protein sequence ID" value="WRQ88888.1"/>
    <property type="molecule type" value="Genomic_DNA"/>
</dbReference>
<dbReference type="Gene3D" id="3.40.190.10">
    <property type="entry name" value="Periplasmic binding protein-like II"/>
    <property type="match status" value="2"/>
</dbReference>
<evidence type="ECO:0000313" key="3">
    <source>
        <dbReference type="EMBL" id="WRQ88888.1"/>
    </source>
</evidence>
<sequence length="341" mass="36959">MTLRTLSSLARPVGLAVLGLVALSGCGGGHADETGESGLPKVTFQTDWYPQAEHGGYYQAVTSGYFADAGIEVDILPGGPGALATQKVATGRADFAMGRSDDVMLAVQEGMPIVIVCALMQHDPQALLLHEENPITSFAELDGKSIMTVPGSGWLVNLEATYDIDINIIPMNYGLAQFMSDKNFIQQCFVTNEPYYVRENGGSPKTMLLANSGYDPYRVIFTSRKYAEAHPDRVRAFINASIKGWETFLNGDATAAKALIASRNEAMHTEFMDFSIAAMKESQLVGGDPAKGERIGALRRSRLASMGDRLHELGILNAPMPVDRYVDFSFLPAELQPLVEQ</sequence>
<evidence type="ECO:0000259" key="2">
    <source>
        <dbReference type="Pfam" id="PF09084"/>
    </source>
</evidence>
<feature type="chain" id="PRO_5045269871" evidence="1">
    <location>
        <begin position="32"/>
        <end position="341"/>
    </location>
</feature>
<name>A0ABZ1CB38_9BACT</name>
<dbReference type="Pfam" id="PF09084">
    <property type="entry name" value="NMT1"/>
    <property type="match status" value="1"/>
</dbReference>
<reference evidence="3 4" key="1">
    <citation type="submission" date="2021-08" db="EMBL/GenBank/DDBJ databases">
        <authorList>
            <person name="Zhang D."/>
            <person name="Zhang A."/>
            <person name="Wang L."/>
        </authorList>
    </citation>
    <scope>NUCLEOTIDE SEQUENCE [LARGE SCALE GENOMIC DNA]</scope>
    <source>
        <strain evidence="3 4">WL0086</strain>
    </source>
</reference>
<dbReference type="PANTHER" id="PTHR31528:SF3">
    <property type="entry name" value="THIAMINE BIOSYNTHESIS PROTEIN HI_0357-RELATED"/>
    <property type="match status" value="1"/>
</dbReference>
<organism evidence="3 4">
    <name type="scientific">Actomonas aquatica</name>
    <dbReference type="NCBI Taxonomy" id="2866162"/>
    <lineage>
        <taxon>Bacteria</taxon>
        <taxon>Pseudomonadati</taxon>
        <taxon>Verrucomicrobiota</taxon>
        <taxon>Opitutia</taxon>
        <taxon>Opitutales</taxon>
        <taxon>Opitutaceae</taxon>
        <taxon>Actomonas</taxon>
    </lineage>
</organism>
<keyword evidence="1" id="KW-0732">Signal</keyword>
<dbReference type="PROSITE" id="PS51257">
    <property type="entry name" value="PROKAR_LIPOPROTEIN"/>
    <property type="match status" value="1"/>
</dbReference>
<feature type="signal peptide" evidence="1">
    <location>
        <begin position="1"/>
        <end position="31"/>
    </location>
</feature>
<evidence type="ECO:0000256" key="1">
    <source>
        <dbReference type="SAM" id="SignalP"/>
    </source>
</evidence>
<reference evidence="3 4" key="2">
    <citation type="submission" date="2023-12" db="EMBL/GenBank/DDBJ databases">
        <title>Description of an unclassified Opitutus bacterium of Verrucomicrobiota.</title>
        <authorList>
            <person name="Zhang D.-F."/>
        </authorList>
    </citation>
    <scope>NUCLEOTIDE SEQUENCE [LARGE SCALE GENOMIC DNA]</scope>
    <source>
        <strain evidence="3 4">WL0086</strain>
    </source>
</reference>
<accession>A0ABZ1CB38</accession>
<dbReference type="InterPro" id="IPR015168">
    <property type="entry name" value="SsuA/THI5"/>
</dbReference>
<dbReference type="Proteomes" id="UP000738431">
    <property type="component" value="Chromosome"/>
</dbReference>
<proteinExistence type="predicted"/>
<dbReference type="PANTHER" id="PTHR31528">
    <property type="entry name" value="4-AMINO-5-HYDROXYMETHYL-2-METHYLPYRIMIDINE PHOSPHATE SYNTHASE THI11-RELATED"/>
    <property type="match status" value="1"/>
</dbReference>
<keyword evidence="4" id="KW-1185">Reference proteome</keyword>
<dbReference type="InterPro" id="IPR027939">
    <property type="entry name" value="NMT1/THI5"/>
</dbReference>
<feature type="domain" description="SsuA/THI5-like" evidence="2">
    <location>
        <begin position="52"/>
        <end position="250"/>
    </location>
</feature>
<gene>
    <name evidence="3" type="ORF">K1X11_005685</name>
</gene>